<protein>
    <submittedName>
        <fullName evidence="1">Uncharacterized protein</fullName>
    </submittedName>
</protein>
<name>A0ACB0E1H0_RANTA</name>
<evidence type="ECO:0000313" key="1">
    <source>
        <dbReference type="EMBL" id="CAI9694385.1"/>
    </source>
</evidence>
<dbReference type="EMBL" id="OX596097">
    <property type="protein sequence ID" value="CAI9694385.1"/>
    <property type="molecule type" value="Genomic_DNA"/>
</dbReference>
<gene>
    <name evidence="1" type="ORF">MRATA1EN3_LOCUS5598</name>
</gene>
<sequence>MDAKVSPRPVNLGHACITGSDHWPKDNVTTHFPCPRFSSEGSQTRSRSSRSAALSAPLGLWFQATQAMVNSSSPPAPWSSAHPDADSLKRPKTTRPKLTSDVQIPFRERPSTRKRESQHSGPKPAADPRRAHLRMRRTGPVRTWASPREGARGPAAVPEVLPGLAKEPGAWTAG</sequence>
<proteinExistence type="predicted"/>
<accession>A0ACB0E1H0</accession>
<reference evidence="1" key="1">
    <citation type="submission" date="2023-05" db="EMBL/GenBank/DDBJ databases">
        <authorList>
            <consortium name="ELIXIR-Norway"/>
        </authorList>
    </citation>
    <scope>NUCLEOTIDE SEQUENCE</scope>
</reference>
<organism evidence="1 2">
    <name type="scientific">Rangifer tarandus platyrhynchus</name>
    <name type="common">Svalbard reindeer</name>
    <dbReference type="NCBI Taxonomy" id="3082113"/>
    <lineage>
        <taxon>Eukaryota</taxon>
        <taxon>Metazoa</taxon>
        <taxon>Chordata</taxon>
        <taxon>Craniata</taxon>
        <taxon>Vertebrata</taxon>
        <taxon>Euteleostomi</taxon>
        <taxon>Mammalia</taxon>
        <taxon>Eutheria</taxon>
        <taxon>Laurasiatheria</taxon>
        <taxon>Artiodactyla</taxon>
        <taxon>Ruminantia</taxon>
        <taxon>Pecora</taxon>
        <taxon>Cervidae</taxon>
        <taxon>Odocoileinae</taxon>
        <taxon>Rangifer</taxon>
    </lineage>
</organism>
<dbReference type="Proteomes" id="UP001162501">
    <property type="component" value="Chromosome 13"/>
</dbReference>
<evidence type="ECO:0000313" key="2">
    <source>
        <dbReference type="Proteomes" id="UP001162501"/>
    </source>
</evidence>